<dbReference type="Proteomes" id="UP000316291">
    <property type="component" value="Unassembled WGS sequence"/>
</dbReference>
<dbReference type="EMBL" id="VLLA01000028">
    <property type="protein sequence ID" value="TWI60957.1"/>
    <property type="molecule type" value="Genomic_DNA"/>
</dbReference>
<name>A0A562QW20_9BRAD</name>
<evidence type="ECO:0000313" key="2">
    <source>
        <dbReference type="Proteomes" id="UP000316291"/>
    </source>
</evidence>
<reference evidence="1 2" key="1">
    <citation type="journal article" date="2015" name="Stand. Genomic Sci.">
        <title>Genomic Encyclopedia of Bacterial and Archaeal Type Strains, Phase III: the genomes of soil and plant-associated and newly described type strains.</title>
        <authorList>
            <person name="Whitman W.B."/>
            <person name="Woyke T."/>
            <person name="Klenk H.P."/>
            <person name="Zhou Y."/>
            <person name="Lilburn T.G."/>
            <person name="Beck B.J."/>
            <person name="De Vos P."/>
            <person name="Vandamme P."/>
            <person name="Eisen J.A."/>
            <person name="Garrity G."/>
            <person name="Hugenholtz P."/>
            <person name="Kyrpides N.C."/>
        </authorList>
    </citation>
    <scope>NUCLEOTIDE SEQUENCE [LARGE SCALE GENOMIC DNA]</scope>
    <source>
        <strain evidence="1 2">CGMCC 1.10948</strain>
    </source>
</reference>
<gene>
    <name evidence="1" type="ORF">IQ16_07309</name>
</gene>
<proteinExistence type="predicted"/>
<protein>
    <submittedName>
        <fullName evidence="1">Transposase</fullName>
    </submittedName>
</protein>
<comment type="caution">
    <text evidence="1">The sequence shown here is derived from an EMBL/GenBank/DDBJ whole genome shotgun (WGS) entry which is preliminary data.</text>
</comment>
<keyword evidence="2" id="KW-1185">Reference proteome</keyword>
<sequence length="74" mass="8210">MRGGDNRTGELFSHVDLEARVRRDHPLRAIRTIVNEALSTLEREFAALYSPIAILPEKLLRACCCLSAAGQYGP</sequence>
<accession>A0A562QW20</accession>
<organism evidence="1 2">
    <name type="scientific">Bradyrhizobium huanghuaihaiense</name>
    <dbReference type="NCBI Taxonomy" id="990078"/>
    <lineage>
        <taxon>Bacteria</taxon>
        <taxon>Pseudomonadati</taxon>
        <taxon>Pseudomonadota</taxon>
        <taxon>Alphaproteobacteria</taxon>
        <taxon>Hyphomicrobiales</taxon>
        <taxon>Nitrobacteraceae</taxon>
        <taxon>Bradyrhizobium</taxon>
    </lineage>
</organism>
<evidence type="ECO:0000313" key="1">
    <source>
        <dbReference type="EMBL" id="TWI60957.1"/>
    </source>
</evidence>
<dbReference type="AlphaFoldDB" id="A0A562QW20"/>